<feature type="transmembrane region" description="Helical" evidence="1">
    <location>
        <begin position="122"/>
        <end position="139"/>
    </location>
</feature>
<feature type="transmembrane region" description="Helical" evidence="1">
    <location>
        <begin position="82"/>
        <end position="101"/>
    </location>
</feature>
<dbReference type="InterPro" id="IPR009597">
    <property type="entry name" value="DUF1206"/>
</dbReference>
<feature type="transmembrane region" description="Helical" evidence="1">
    <location>
        <begin position="201"/>
        <end position="226"/>
    </location>
</feature>
<accession>A0A4Q9KLH3</accession>
<dbReference type="EMBL" id="SDMR01000007">
    <property type="protein sequence ID" value="TBT95075.1"/>
    <property type="molecule type" value="Genomic_DNA"/>
</dbReference>
<evidence type="ECO:0000256" key="1">
    <source>
        <dbReference type="SAM" id="Phobius"/>
    </source>
</evidence>
<reference evidence="3 4" key="1">
    <citation type="submission" date="2019-01" db="EMBL/GenBank/DDBJ databases">
        <title>Lactibacter flavus gen. nov., sp. nov., a novel bacterium of the family Propionibacteriaceae isolated from raw milk and dairy products.</title>
        <authorList>
            <person name="Huptas C."/>
            <person name="Wenning M."/>
            <person name="Breitenwieser F."/>
            <person name="Doll E."/>
            <person name="Von Neubeck M."/>
            <person name="Busse H.-J."/>
            <person name="Scherer S."/>
        </authorList>
    </citation>
    <scope>NUCLEOTIDE SEQUENCE [LARGE SCALE GENOMIC DNA]</scope>
    <source>
        <strain evidence="3 4">DSM 22130</strain>
    </source>
</reference>
<proteinExistence type="predicted"/>
<feature type="domain" description="DUF1206" evidence="2">
    <location>
        <begin position="118"/>
        <end position="183"/>
    </location>
</feature>
<dbReference type="Proteomes" id="UP000291933">
    <property type="component" value="Unassembled WGS sequence"/>
</dbReference>
<organism evidence="3 4">
    <name type="scientific">Propioniciclava tarda</name>
    <dbReference type="NCBI Taxonomy" id="433330"/>
    <lineage>
        <taxon>Bacteria</taxon>
        <taxon>Bacillati</taxon>
        <taxon>Actinomycetota</taxon>
        <taxon>Actinomycetes</taxon>
        <taxon>Propionibacteriales</taxon>
        <taxon>Propionibacteriaceae</taxon>
        <taxon>Propioniciclava</taxon>
    </lineage>
</organism>
<keyword evidence="1" id="KW-1133">Transmembrane helix</keyword>
<evidence type="ECO:0000313" key="4">
    <source>
        <dbReference type="Proteomes" id="UP000291933"/>
    </source>
</evidence>
<keyword evidence="1" id="KW-0812">Transmembrane</keyword>
<evidence type="ECO:0000313" key="3">
    <source>
        <dbReference type="EMBL" id="TBT95075.1"/>
    </source>
</evidence>
<dbReference type="RefSeq" id="WP_131171913.1">
    <property type="nucleotide sequence ID" value="NZ_FXTL01000006.1"/>
</dbReference>
<dbReference type="Pfam" id="PF06724">
    <property type="entry name" value="DUF1206"/>
    <property type="match status" value="3"/>
</dbReference>
<feature type="transmembrane region" description="Helical" evidence="1">
    <location>
        <begin position="159"/>
        <end position="180"/>
    </location>
</feature>
<keyword evidence="1" id="KW-0472">Membrane</keyword>
<evidence type="ECO:0000259" key="2">
    <source>
        <dbReference type="Pfam" id="PF06724"/>
    </source>
</evidence>
<feature type="domain" description="DUF1206" evidence="2">
    <location>
        <begin position="205"/>
        <end position="273"/>
    </location>
</feature>
<comment type="caution">
    <text evidence="3">The sequence shown here is derived from an EMBL/GenBank/DDBJ whole genome shotgun (WGS) entry which is preliminary data.</text>
</comment>
<name>A0A4Q9KLH3_PROTD</name>
<protein>
    <submittedName>
        <fullName evidence="3">DUF1206 domain-containing protein</fullName>
    </submittedName>
</protein>
<keyword evidence="4" id="KW-1185">Reference proteome</keyword>
<dbReference type="AlphaFoldDB" id="A0A4Q9KLH3"/>
<feature type="domain" description="DUF1206" evidence="2">
    <location>
        <begin position="41"/>
        <end position="108"/>
    </location>
</feature>
<sequence length="276" mass="27781">MAASDAVPDEVSDAVEAAVEVVADAAEDVAAHPVVQHGARLGYLVSGVLHLIMGVLAVRLASGDHTASPDQSGALATVAGTPLGWALLGLCVLGFALLGLWQVVQVARRRPIGSRGKAAAKAVLYLALAAGAVGFMRGTPASSAAQTRDITALLMSWPLGAALVGVAGLVVIGVGVFHVVKGVQKRFVADLVERPGRLVGVLAIVGYVAKGLALLVVGGLFLRAAWTHDPSGSTGLDGALAVLLGAPFGPALVAGIGLGFAAYGLYSFARARFART</sequence>
<feature type="transmembrane region" description="Helical" evidence="1">
    <location>
        <begin position="238"/>
        <end position="266"/>
    </location>
</feature>
<feature type="transmembrane region" description="Helical" evidence="1">
    <location>
        <begin position="41"/>
        <end position="62"/>
    </location>
</feature>
<dbReference type="OrthoDB" id="4552598at2"/>
<gene>
    <name evidence="3" type="ORF">ET996_07365</name>
</gene>